<dbReference type="EMBL" id="CARXXK010000001">
    <property type="protein sequence ID" value="CAI6351992.1"/>
    <property type="molecule type" value="Genomic_DNA"/>
</dbReference>
<name>A0AAV0W8B7_9HEMI</name>
<sequence length="384" mass="45228">MNKLQFEFMVKPSSDGKSNLMTVTSITTEAKETYAIPEELQQISFHKEVSTTTIYNMVKSSLKKRHQFRKVWIPLTEELKKVYMDDYDNMLFAGQCLEEITSKHANTVIQEEKDNLNALNLNTLKLLETLVGNAQIPKDQNLKNISEKFVLEKFTSKNLNAKHWINNFEKECIRFDVNEDYKKIEILRLFMDKSCTDWYSSMIIKLTGDSEWKIWKTKFCETFSSKGWNPVTYALLYKYRDGSLLDYAIKKEKLLLDMRTTIDSGTLIDLIAAGLPEFILNRIDREVLKDTVDLFSEISNFEHMVIKKKSFFEKKKILSMNYKEKNEEKKPCKHCEKLNKGTRYHPESVCWFNTRENDREKKNYIKHVNNSVVEAELNDTDQKN</sequence>
<evidence type="ECO:0000313" key="1">
    <source>
        <dbReference type="EMBL" id="CAI6351992.1"/>
    </source>
</evidence>
<organism evidence="1 2">
    <name type="scientific">Macrosiphum euphorbiae</name>
    <name type="common">potato aphid</name>
    <dbReference type="NCBI Taxonomy" id="13131"/>
    <lineage>
        <taxon>Eukaryota</taxon>
        <taxon>Metazoa</taxon>
        <taxon>Ecdysozoa</taxon>
        <taxon>Arthropoda</taxon>
        <taxon>Hexapoda</taxon>
        <taxon>Insecta</taxon>
        <taxon>Pterygota</taxon>
        <taxon>Neoptera</taxon>
        <taxon>Paraneoptera</taxon>
        <taxon>Hemiptera</taxon>
        <taxon>Sternorrhyncha</taxon>
        <taxon>Aphidomorpha</taxon>
        <taxon>Aphidoidea</taxon>
        <taxon>Aphididae</taxon>
        <taxon>Macrosiphini</taxon>
        <taxon>Macrosiphum</taxon>
    </lineage>
</organism>
<protein>
    <submittedName>
        <fullName evidence="1">Uncharacterized protein</fullName>
    </submittedName>
</protein>
<proteinExistence type="predicted"/>
<dbReference type="Proteomes" id="UP001160148">
    <property type="component" value="Unassembled WGS sequence"/>
</dbReference>
<reference evidence="1 2" key="1">
    <citation type="submission" date="2023-01" db="EMBL/GenBank/DDBJ databases">
        <authorList>
            <person name="Whitehead M."/>
        </authorList>
    </citation>
    <scope>NUCLEOTIDE SEQUENCE [LARGE SCALE GENOMIC DNA]</scope>
</reference>
<accession>A0AAV0W8B7</accession>
<dbReference type="AlphaFoldDB" id="A0AAV0W8B7"/>
<evidence type="ECO:0000313" key="2">
    <source>
        <dbReference type="Proteomes" id="UP001160148"/>
    </source>
</evidence>
<keyword evidence="2" id="KW-1185">Reference proteome</keyword>
<gene>
    <name evidence="1" type="ORF">MEUPH1_LOCUS8290</name>
</gene>
<comment type="caution">
    <text evidence="1">The sequence shown here is derived from an EMBL/GenBank/DDBJ whole genome shotgun (WGS) entry which is preliminary data.</text>
</comment>